<proteinExistence type="predicted"/>
<dbReference type="AlphaFoldDB" id="A0AAU9P5L4"/>
<reference evidence="1 2" key="1">
    <citation type="submission" date="2022-01" db="EMBL/GenBank/DDBJ databases">
        <authorList>
            <person name="Xiong W."/>
            <person name="Schranz E."/>
        </authorList>
    </citation>
    <scope>NUCLEOTIDE SEQUENCE [LARGE SCALE GENOMIC DNA]</scope>
</reference>
<gene>
    <name evidence="1" type="ORF">LVIROSA_LOCUS31155</name>
</gene>
<name>A0AAU9P5L4_9ASTR</name>
<organism evidence="1 2">
    <name type="scientific">Lactuca virosa</name>
    <dbReference type="NCBI Taxonomy" id="75947"/>
    <lineage>
        <taxon>Eukaryota</taxon>
        <taxon>Viridiplantae</taxon>
        <taxon>Streptophyta</taxon>
        <taxon>Embryophyta</taxon>
        <taxon>Tracheophyta</taxon>
        <taxon>Spermatophyta</taxon>
        <taxon>Magnoliopsida</taxon>
        <taxon>eudicotyledons</taxon>
        <taxon>Gunneridae</taxon>
        <taxon>Pentapetalae</taxon>
        <taxon>asterids</taxon>
        <taxon>campanulids</taxon>
        <taxon>Asterales</taxon>
        <taxon>Asteraceae</taxon>
        <taxon>Cichorioideae</taxon>
        <taxon>Cichorieae</taxon>
        <taxon>Lactucinae</taxon>
        <taxon>Lactuca</taxon>
    </lineage>
</organism>
<sequence>MNLEPSLEPPATTTLHECPVSGNPELKHAEEILASPDVVTPNPEIPLPCTLGETPVIESLKPLLKIQTPATLCATAVFQQKLFRPNLGSCVCQTLILHL</sequence>
<evidence type="ECO:0000313" key="2">
    <source>
        <dbReference type="Proteomes" id="UP001157418"/>
    </source>
</evidence>
<comment type="caution">
    <text evidence="1">The sequence shown here is derived from an EMBL/GenBank/DDBJ whole genome shotgun (WGS) entry which is preliminary data.</text>
</comment>
<dbReference type="Proteomes" id="UP001157418">
    <property type="component" value="Unassembled WGS sequence"/>
</dbReference>
<keyword evidence="2" id="KW-1185">Reference proteome</keyword>
<dbReference type="EMBL" id="CAKMRJ010005523">
    <property type="protein sequence ID" value="CAH1445392.1"/>
    <property type="molecule type" value="Genomic_DNA"/>
</dbReference>
<evidence type="ECO:0000313" key="1">
    <source>
        <dbReference type="EMBL" id="CAH1445392.1"/>
    </source>
</evidence>
<accession>A0AAU9P5L4</accession>
<protein>
    <submittedName>
        <fullName evidence="1">Uncharacterized protein</fullName>
    </submittedName>
</protein>